<keyword evidence="2" id="KW-1185">Reference proteome</keyword>
<organism evidence="1 2">
    <name type="scientific">Xylaria curta</name>
    <dbReference type="NCBI Taxonomy" id="42375"/>
    <lineage>
        <taxon>Eukaryota</taxon>
        <taxon>Fungi</taxon>
        <taxon>Dikarya</taxon>
        <taxon>Ascomycota</taxon>
        <taxon>Pezizomycotina</taxon>
        <taxon>Sordariomycetes</taxon>
        <taxon>Xylariomycetidae</taxon>
        <taxon>Xylariales</taxon>
        <taxon>Xylariaceae</taxon>
        <taxon>Xylaria</taxon>
    </lineage>
</organism>
<accession>A0ACC1P8A4</accession>
<sequence length="550" mass="62726">MLASRYFLLILTGPSVSALAELRKDSRSVGVPRSRQHLLEVREQKRVLKHKLRKAEHEIGLLSGIRAQGVRHLRDETVHLIRHSRQQIKQFEAFYDRFTESRTVRSWNYIAISAGSDKILEYAKRFETYSDWITIARLSISLTSMSERASRDVTSVSFSCRRDVNRLRDELDRVKRVKQAHPGRLKKLHVNKGVNLEKLEKYANGLVLMFDASDTGTVSSIAIIDDLPEVYAPYRAVSGTRERYYGRATQVTTFADDSRIYVIPRAPPNIYTSVTREKRDTSRSRDDWRSNHGRGRSRTAMMHPESSGSRRSVTPDSGYDDDDDATWNTAPISQKGRRPRERRRYNISSDRTYAMTSGLGRLESPGRRQHSPSSRQSGSRSNETHTQLRSHQSYHSEPGSDQEVRGRDKHRPQFQDARQNSSSPLRHQPQLRSSQYYSQANARQGKQRREKVANIETRPSTSRHSSRSRSATLSSMPSPDSGYASIYNGQNSSSASIASTPRRSSSRQRLGQKSQSNGVDRSKPPITLDRAEEGIRKAQQRIRGETRGAR</sequence>
<evidence type="ECO:0000313" key="2">
    <source>
        <dbReference type="Proteomes" id="UP001143856"/>
    </source>
</evidence>
<dbReference type="Proteomes" id="UP001143856">
    <property type="component" value="Unassembled WGS sequence"/>
</dbReference>
<proteinExistence type="predicted"/>
<protein>
    <submittedName>
        <fullName evidence="1">Uncharacterized protein</fullName>
    </submittedName>
</protein>
<name>A0ACC1P8A4_9PEZI</name>
<dbReference type="EMBL" id="JAPDGR010000826">
    <property type="protein sequence ID" value="KAJ2987215.1"/>
    <property type="molecule type" value="Genomic_DNA"/>
</dbReference>
<reference evidence="1" key="1">
    <citation type="submission" date="2022-10" db="EMBL/GenBank/DDBJ databases">
        <title>Genome Sequence of Xylaria curta.</title>
        <authorList>
            <person name="Buettner E."/>
        </authorList>
    </citation>
    <scope>NUCLEOTIDE SEQUENCE</scope>
    <source>
        <strain evidence="1">Babe10</strain>
    </source>
</reference>
<comment type="caution">
    <text evidence="1">The sequence shown here is derived from an EMBL/GenBank/DDBJ whole genome shotgun (WGS) entry which is preliminary data.</text>
</comment>
<gene>
    <name evidence="1" type="ORF">NUW58_g4627</name>
</gene>
<evidence type="ECO:0000313" key="1">
    <source>
        <dbReference type="EMBL" id="KAJ2987215.1"/>
    </source>
</evidence>